<accession>A0AA94IRT3</accession>
<dbReference type="Proteomes" id="UP000198427">
    <property type="component" value="Unassembled WGS sequence"/>
</dbReference>
<dbReference type="AlphaFoldDB" id="A0AA94IRT3"/>
<gene>
    <name evidence="1" type="ORF">SAMN06265364_10321</name>
</gene>
<evidence type="ECO:0000313" key="2">
    <source>
        <dbReference type="Proteomes" id="UP000198427"/>
    </source>
</evidence>
<organism evidence="1 2">
    <name type="scientific">Prevotella jejuni</name>
    <dbReference type="NCBI Taxonomy" id="1177574"/>
    <lineage>
        <taxon>Bacteria</taxon>
        <taxon>Pseudomonadati</taxon>
        <taxon>Bacteroidota</taxon>
        <taxon>Bacteroidia</taxon>
        <taxon>Bacteroidales</taxon>
        <taxon>Prevotellaceae</taxon>
        <taxon>Prevotella</taxon>
    </lineage>
</organism>
<name>A0AA94IRT3_9BACT</name>
<proteinExistence type="predicted"/>
<keyword evidence="2" id="KW-1185">Reference proteome</keyword>
<reference evidence="1 2" key="1">
    <citation type="submission" date="2017-06" db="EMBL/GenBank/DDBJ databases">
        <authorList>
            <person name="Varghese N."/>
            <person name="Submissions S."/>
        </authorList>
    </citation>
    <scope>NUCLEOTIDE SEQUENCE [LARGE SCALE GENOMIC DNA]</scope>
    <source>
        <strain evidence="1 2">DSM 26989</strain>
    </source>
</reference>
<comment type="caution">
    <text evidence="1">The sequence shown here is derived from an EMBL/GenBank/DDBJ whole genome shotgun (WGS) entry which is preliminary data.</text>
</comment>
<dbReference type="EMBL" id="FZNZ01000003">
    <property type="protein sequence ID" value="SNR65056.1"/>
    <property type="molecule type" value="Genomic_DNA"/>
</dbReference>
<protein>
    <submittedName>
        <fullName evidence="1">Uncharacterized protein</fullName>
    </submittedName>
</protein>
<evidence type="ECO:0000313" key="1">
    <source>
        <dbReference type="EMBL" id="SNR65056.1"/>
    </source>
</evidence>
<sequence length="111" mass="12630">MTINISFHENNSWNTIFSAFKTEPFHVDLLCLLFLITIFAEDRRHSAMSKQAFIALVCTIFAEDRRHSAMSKQAFIALVCTIFAEDRRHSAMSKQAFIALVCTIITKSNSP</sequence>